<dbReference type="STRING" id="1325564.NSJP_0493"/>
<dbReference type="KEGG" id="nja:NSJP_0493"/>
<accession>A0A1W1I0Z2</accession>
<protein>
    <submittedName>
        <fullName evidence="1">Uncharacterized protein</fullName>
    </submittedName>
</protein>
<proteinExistence type="predicted"/>
<gene>
    <name evidence="1" type="ORF">NSJP_0493</name>
</gene>
<dbReference type="Proteomes" id="UP000192042">
    <property type="component" value="Chromosome I"/>
</dbReference>
<name>A0A1W1I0Z2_9BACT</name>
<reference evidence="1 2" key="1">
    <citation type="submission" date="2017-03" db="EMBL/GenBank/DDBJ databases">
        <authorList>
            <person name="Afonso C.L."/>
            <person name="Miller P.J."/>
            <person name="Scott M.A."/>
            <person name="Spackman E."/>
            <person name="Goraichik I."/>
            <person name="Dimitrov K.M."/>
            <person name="Suarez D.L."/>
            <person name="Swayne D.E."/>
        </authorList>
    </citation>
    <scope>NUCLEOTIDE SEQUENCE [LARGE SCALE GENOMIC DNA]</scope>
    <source>
        <strain evidence="1">Genome sequencing of Nitrospira japonica strain NJ11</strain>
    </source>
</reference>
<evidence type="ECO:0000313" key="1">
    <source>
        <dbReference type="EMBL" id="SLM46665.1"/>
    </source>
</evidence>
<organism evidence="1 2">
    <name type="scientific">Nitrospira japonica</name>
    <dbReference type="NCBI Taxonomy" id="1325564"/>
    <lineage>
        <taxon>Bacteria</taxon>
        <taxon>Pseudomonadati</taxon>
        <taxon>Nitrospirota</taxon>
        <taxon>Nitrospiria</taxon>
        <taxon>Nitrospirales</taxon>
        <taxon>Nitrospiraceae</taxon>
        <taxon>Nitrospira</taxon>
    </lineage>
</organism>
<keyword evidence="2" id="KW-1185">Reference proteome</keyword>
<dbReference type="AlphaFoldDB" id="A0A1W1I0Z2"/>
<evidence type="ECO:0000313" key="2">
    <source>
        <dbReference type="Proteomes" id="UP000192042"/>
    </source>
</evidence>
<sequence>MATAVRRPAQPHHYTSAVQTFHSSGRLDKFTDILLELRARHRESPYSGSWLSTRLSGSAEANHAPFTGSVLCGARPGRSYGNGTACCADRRRRARVGGRHLSVGDEPLGYGERIGSGRHRWNSKRVSFRTAMAQVVNVH</sequence>
<dbReference type="EMBL" id="LT828648">
    <property type="protein sequence ID" value="SLM46665.1"/>
    <property type="molecule type" value="Genomic_DNA"/>
</dbReference>